<keyword evidence="1" id="KW-0645">Protease</keyword>
<name>A0A852X4I1_9MICO</name>
<dbReference type="Pfam" id="PF13180">
    <property type="entry name" value="PDZ_2"/>
    <property type="match status" value="1"/>
</dbReference>
<keyword evidence="1" id="KW-0378">Hydrolase</keyword>
<dbReference type="Pfam" id="PF05362">
    <property type="entry name" value="Lon_C"/>
    <property type="match status" value="1"/>
</dbReference>
<feature type="active site" evidence="1">
    <location>
        <position position="304"/>
    </location>
</feature>
<evidence type="ECO:0000256" key="1">
    <source>
        <dbReference type="PROSITE-ProRule" id="PRU01122"/>
    </source>
</evidence>
<dbReference type="PANTHER" id="PTHR10046">
    <property type="entry name" value="ATP DEPENDENT LON PROTEASE FAMILY MEMBER"/>
    <property type="match status" value="1"/>
</dbReference>
<keyword evidence="2" id="KW-0472">Membrane</keyword>
<dbReference type="Gene3D" id="3.30.230.10">
    <property type="match status" value="1"/>
</dbReference>
<keyword evidence="2" id="KW-0812">Transmembrane</keyword>
<dbReference type="GO" id="GO:0006508">
    <property type="term" value="P:proteolysis"/>
    <property type="evidence" value="ECO:0007669"/>
    <property type="project" value="UniProtKB-KW"/>
</dbReference>
<proteinExistence type="inferred from homology"/>
<feature type="transmembrane region" description="Helical" evidence="2">
    <location>
        <begin position="25"/>
        <end position="48"/>
    </location>
</feature>
<gene>
    <name evidence="4" type="ORF">BJY28_001826</name>
</gene>
<keyword evidence="2" id="KW-1133">Transmembrane helix</keyword>
<dbReference type="GO" id="GO:0004252">
    <property type="term" value="F:serine-type endopeptidase activity"/>
    <property type="evidence" value="ECO:0007669"/>
    <property type="project" value="UniProtKB-UniRule"/>
</dbReference>
<dbReference type="RefSeq" id="WP_179462731.1">
    <property type="nucleotide sequence ID" value="NZ_JACBZX010000001.1"/>
</dbReference>
<evidence type="ECO:0000259" key="3">
    <source>
        <dbReference type="PROSITE" id="PS51786"/>
    </source>
</evidence>
<dbReference type="InterPro" id="IPR008269">
    <property type="entry name" value="Lon_proteolytic"/>
</dbReference>
<dbReference type="Gene3D" id="2.30.42.10">
    <property type="match status" value="1"/>
</dbReference>
<evidence type="ECO:0000256" key="2">
    <source>
        <dbReference type="SAM" id="Phobius"/>
    </source>
</evidence>
<dbReference type="SUPFAM" id="SSF54211">
    <property type="entry name" value="Ribosomal protein S5 domain 2-like"/>
    <property type="match status" value="1"/>
</dbReference>
<feature type="domain" description="Lon proteolytic" evidence="3">
    <location>
        <begin position="251"/>
        <end position="352"/>
    </location>
</feature>
<dbReference type="AlphaFoldDB" id="A0A852X4I1"/>
<comment type="catalytic activity">
    <reaction evidence="1">
        <text>Hydrolysis of proteins in presence of ATP.</text>
        <dbReference type="EC" id="3.4.21.53"/>
    </reaction>
</comment>
<dbReference type="GO" id="GO:0030163">
    <property type="term" value="P:protein catabolic process"/>
    <property type="evidence" value="ECO:0007669"/>
    <property type="project" value="InterPro"/>
</dbReference>
<comment type="similarity">
    <text evidence="1">Belongs to the peptidase S16 family.</text>
</comment>
<dbReference type="PROSITE" id="PS51786">
    <property type="entry name" value="LON_PROTEOLYTIC"/>
    <property type="match status" value="1"/>
</dbReference>
<evidence type="ECO:0000313" key="5">
    <source>
        <dbReference type="Proteomes" id="UP000592181"/>
    </source>
</evidence>
<sequence>MSQPSVTPTAVDHGPTRSERIAKRIMVVALLLLAVSLLGAVIKLPYAIEYPGSMTDTIGTSADTQTVQVSGARTYPTEGSLYFTTVSVLGGPERHVSVWEWVGGHLDPDAEVVPEELVYGDVSTDDEVREANEAQMTGSQQSAIAVGLRSTGETVGQENLVAQVGEDLPADGVLEPEDVIVAVDGQELSRVDEIVGAISDRSVGDEVEITVERDGQERTETLTTADIGTGRAGIGIAIEPAYDLPFEVIIDAGEVGGPSAGMMFALAVHDVLTPGALTGGEEIAGTGTISDSGQVGRIGGIDQKMTGAQEGGADYFLAPAGNCEDVVGNEPDDLEVVAVEDFEDALSAVEAIAAGRTEDLPRC</sequence>
<evidence type="ECO:0000313" key="4">
    <source>
        <dbReference type="EMBL" id="NYG37357.1"/>
    </source>
</evidence>
<dbReference type="GO" id="GO:0005524">
    <property type="term" value="F:ATP binding"/>
    <property type="evidence" value="ECO:0007669"/>
    <property type="project" value="InterPro"/>
</dbReference>
<accession>A0A852X4I1</accession>
<dbReference type="InterPro" id="IPR001478">
    <property type="entry name" value="PDZ"/>
</dbReference>
<protein>
    <recommendedName>
        <fullName evidence="1">endopeptidase La</fullName>
        <ecNumber evidence="1">3.4.21.53</ecNumber>
    </recommendedName>
</protein>
<organism evidence="4 5">
    <name type="scientific">Janibacter alkaliphilus</name>
    <dbReference type="NCBI Taxonomy" id="1069963"/>
    <lineage>
        <taxon>Bacteria</taxon>
        <taxon>Bacillati</taxon>
        <taxon>Actinomycetota</taxon>
        <taxon>Actinomycetes</taxon>
        <taxon>Micrococcales</taxon>
        <taxon>Intrasporangiaceae</taxon>
        <taxon>Janibacter</taxon>
    </lineage>
</organism>
<dbReference type="InterPro" id="IPR020568">
    <property type="entry name" value="Ribosomal_Su5_D2-typ_SF"/>
</dbReference>
<reference evidence="4 5" key="1">
    <citation type="submission" date="2020-07" db="EMBL/GenBank/DDBJ databases">
        <title>Sequencing the genomes of 1000 actinobacteria strains.</title>
        <authorList>
            <person name="Klenk H.-P."/>
        </authorList>
    </citation>
    <scope>NUCLEOTIDE SEQUENCE [LARGE SCALE GENOMIC DNA]</scope>
    <source>
        <strain evidence="4 5">DSM 24723</strain>
    </source>
</reference>
<dbReference type="Proteomes" id="UP000592181">
    <property type="component" value="Unassembled WGS sequence"/>
</dbReference>
<dbReference type="GO" id="GO:0004176">
    <property type="term" value="F:ATP-dependent peptidase activity"/>
    <property type="evidence" value="ECO:0007669"/>
    <property type="project" value="UniProtKB-UniRule"/>
</dbReference>
<dbReference type="EC" id="3.4.21.53" evidence="1"/>
<comment type="caution">
    <text evidence="4">The sequence shown here is derived from an EMBL/GenBank/DDBJ whole genome shotgun (WGS) entry which is preliminary data.</text>
</comment>
<dbReference type="SUPFAM" id="SSF50156">
    <property type="entry name" value="PDZ domain-like"/>
    <property type="match status" value="1"/>
</dbReference>
<dbReference type="InterPro" id="IPR014721">
    <property type="entry name" value="Ribsml_uS5_D2-typ_fold_subgr"/>
</dbReference>
<dbReference type="InterPro" id="IPR036034">
    <property type="entry name" value="PDZ_sf"/>
</dbReference>
<dbReference type="InterPro" id="IPR027065">
    <property type="entry name" value="Lon_Prtase"/>
</dbReference>
<dbReference type="EMBL" id="JACBZX010000001">
    <property type="protein sequence ID" value="NYG37357.1"/>
    <property type="molecule type" value="Genomic_DNA"/>
</dbReference>
<keyword evidence="1" id="KW-0720">Serine protease</keyword>
<keyword evidence="5" id="KW-1185">Reference proteome</keyword>
<feature type="active site" evidence="1">
    <location>
        <position position="259"/>
    </location>
</feature>